<dbReference type="PANTHER" id="PTHR33095:SF81">
    <property type="entry name" value="OS07G0619500 PROTEIN"/>
    <property type="match status" value="1"/>
</dbReference>
<dbReference type="OrthoDB" id="667051at2759"/>
<keyword evidence="3" id="KW-1185">Reference proteome</keyword>
<dbReference type="EMBL" id="MVGT01004390">
    <property type="protein sequence ID" value="OUZ99812.1"/>
    <property type="molecule type" value="Genomic_DNA"/>
</dbReference>
<evidence type="ECO:0000313" key="3">
    <source>
        <dbReference type="Proteomes" id="UP000195402"/>
    </source>
</evidence>
<feature type="compositionally biased region" description="Low complexity" evidence="1">
    <location>
        <begin position="58"/>
        <end position="71"/>
    </location>
</feature>
<comment type="caution">
    <text evidence="2">The sequence shown here is derived from an EMBL/GenBank/DDBJ whole genome shotgun (WGS) entry which is preliminary data.</text>
</comment>
<dbReference type="Proteomes" id="UP000195402">
    <property type="component" value="Unassembled WGS sequence"/>
</dbReference>
<feature type="region of interest" description="Disordered" evidence="1">
    <location>
        <begin position="142"/>
        <end position="216"/>
    </location>
</feature>
<reference evidence="2 3" key="1">
    <citation type="journal article" date="2017" name="Mol. Plant">
        <title>The Genome of Medicinal Plant Macleaya cordata Provides New Insights into Benzylisoquinoline Alkaloids Metabolism.</title>
        <authorList>
            <person name="Liu X."/>
            <person name="Liu Y."/>
            <person name="Huang P."/>
            <person name="Ma Y."/>
            <person name="Qing Z."/>
            <person name="Tang Q."/>
            <person name="Cao H."/>
            <person name="Cheng P."/>
            <person name="Zheng Y."/>
            <person name="Yuan Z."/>
            <person name="Zhou Y."/>
            <person name="Liu J."/>
            <person name="Tang Z."/>
            <person name="Zhuo Y."/>
            <person name="Zhang Y."/>
            <person name="Yu L."/>
            <person name="Huang J."/>
            <person name="Yang P."/>
            <person name="Peng Q."/>
            <person name="Zhang J."/>
            <person name="Jiang W."/>
            <person name="Zhang Z."/>
            <person name="Lin K."/>
            <person name="Ro D.K."/>
            <person name="Chen X."/>
            <person name="Xiong X."/>
            <person name="Shang Y."/>
            <person name="Huang S."/>
            <person name="Zeng J."/>
        </authorList>
    </citation>
    <scope>NUCLEOTIDE SEQUENCE [LARGE SCALE GENOMIC DNA]</scope>
    <source>
        <strain evidence="3">cv. BLH2017</strain>
        <tissue evidence="2">Root</tissue>
    </source>
</reference>
<dbReference type="STRING" id="56857.A0A200PNN3"/>
<evidence type="ECO:0000313" key="2">
    <source>
        <dbReference type="EMBL" id="OUZ99812.1"/>
    </source>
</evidence>
<dbReference type="AlphaFoldDB" id="A0A200PNN3"/>
<dbReference type="InterPro" id="IPR012442">
    <property type="entry name" value="DUF1645_plant"/>
</dbReference>
<dbReference type="OMA" id="NDFNGGI"/>
<feature type="compositionally biased region" description="Basic and acidic residues" evidence="1">
    <location>
        <begin position="189"/>
        <end position="204"/>
    </location>
</feature>
<organism evidence="2 3">
    <name type="scientific">Macleaya cordata</name>
    <name type="common">Five-seeded plume-poppy</name>
    <name type="synonym">Bocconia cordata</name>
    <dbReference type="NCBI Taxonomy" id="56857"/>
    <lineage>
        <taxon>Eukaryota</taxon>
        <taxon>Viridiplantae</taxon>
        <taxon>Streptophyta</taxon>
        <taxon>Embryophyta</taxon>
        <taxon>Tracheophyta</taxon>
        <taxon>Spermatophyta</taxon>
        <taxon>Magnoliopsida</taxon>
        <taxon>Ranunculales</taxon>
        <taxon>Papaveraceae</taxon>
        <taxon>Papaveroideae</taxon>
        <taxon>Macleaya</taxon>
    </lineage>
</organism>
<dbReference type="InParanoid" id="A0A200PNN3"/>
<feature type="region of interest" description="Disordered" evidence="1">
    <location>
        <begin position="297"/>
        <end position="324"/>
    </location>
</feature>
<feature type="region of interest" description="Disordered" evidence="1">
    <location>
        <begin position="58"/>
        <end position="99"/>
    </location>
</feature>
<dbReference type="FunCoup" id="A0A200PNN3">
    <property type="interactions" value="119"/>
</dbReference>
<protein>
    <recommendedName>
        <fullName evidence="4">Calmodulin-binding protein</fullName>
    </recommendedName>
</protein>
<name>A0A200PNN3_MACCD</name>
<proteinExistence type="predicted"/>
<gene>
    <name evidence="2" type="ORF">BVC80_9065g90</name>
</gene>
<feature type="compositionally biased region" description="Low complexity" evidence="1">
    <location>
        <begin position="301"/>
        <end position="313"/>
    </location>
</feature>
<evidence type="ECO:0000256" key="1">
    <source>
        <dbReference type="SAM" id="MobiDB-lite"/>
    </source>
</evidence>
<sequence length="368" mass="41301">MEVVTPVPPPLDFHHDSSSCSTPYISAPSSPKLFSHELYFSAPTSPTRISAIYQDFNNNNSSRRINGSSSSVIPFDWEEKPGKPKSPRDTHDEEDDFAFDFSGQFEKSSLSAADELFDGGKIRALKPPPRLLLGQQGIFDDSSARNSLVSSPRSPRSPIAQGKKIIREAFSPRQRNKDDVDPFAVAIEQTRKEPEPERGRDLKVSDSSSKKSGHRWTRSLSPFRVSEFEHQQQEQQEINSTKPNSSNLKPAWFFRGYRKWKLKDLLLFRSASEGRATDEKDTLRKFAVLSNRKNDDVKSASFRSTDSTGSASSSRRRGPVSPHELHYTVNRAVSEELRKKTFLPYKQGLLGCLGFNPTAHGLAKGLNL</sequence>
<accession>A0A200PNN3</accession>
<feature type="compositionally biased region" description="Basic and acidic residues" evidence="1">
    <location>
        <begin position="77"/>
        <end position="91"/>
    </location>
</feature>
<dbReference type="PANTHER" id="PTHR33095">
    <property type="entry name" value="OS07G0619500 PROTEIN"/>
    <property type="match status" value="1"/>
</dbReference>
<dbReference type="Pfam" id="PF07816">
    <property type="entry name" value="DUF1645"/>
    <property type="match status" value="1"/>
</dbReference>
<evidence type="ECO:0008006" key="4">
    <source>
        <dbReference type="Google" id="ProtNLM"/>
    </source>
</evidence>